<dbReference type="Proteomes" id="UP000033558">
    <property type="component" value="Unassembled WGS sequence"/>
</dbReference>
<dbReference type="GO" id="GO:0019563">
    <property type="term" value="P:glycerol catabolic process"/>
    <property type="evidence" value="ECO:0007669"/>
    <property type="project" value="InterPro"/>
</dbReference>
<comment type="caution">
    <text evidence="7">The sequence shown here is derived from an EMBL/GenBank/DDBJ whole genome shotgun (WGS) entry which is preliminary data.</text>
</comment>
<dbReference type="STRING" id="1218492.JG30_15570"/>
<dbReference type="NCBIfam" id="TIGR02364">
    <property type="entry name" value="dha_pts"/>
    <property type="match status" value="1"/>
</dbReference>
<dbReference type="GO" id="GO:0047324">
    <property type="term" value="F:phosphoenolpyruvate-glycerone phosphotransferase activity"/>
    <property type="evidence" value="ECO:0007669"/>
    <property type="project" value="UniProtKB-EC"/>
</dbReference>
<keyword evidence="8" id="KW-1185">Reference proteome</keyword>
<keyword evidence="4" id="KW-0808">Transferase</keyword>
<feature type="domain" description="PTS EIIA type-4" evidence="6">
    <location>
        <begin position="3"/>
        <end position="131"/>
    </location>
</feature>
<comment type="function">
    <text evidence="2">Component of the dihydroxyacetone kinase complex, which is responsible for the phosphoenolpyruvate (PEP)-dependent phosphorylation of dihydroxyacetone. DhaM serves as the phosphoryl donor. Is phosphorylated by phosphoenolpyruvate in an EI- and HPr-dependent reaction, and a phosphorelay system on histidine residues finally leads to phosphoryl transfer to DhaL and dihydroxyacetone.</text>
</comment>
<dbReference type="InterPro" id="IPR004701">
    <property type="entry name" value="PTS_EIIA_man-typ"/>
</dbReference>
<organism evidence="7 8">
    <name type="scientific">Bombilactobacillus mellifer</name>
    <dbReference type="NCBI Taxonomy" id="1218492"/>
    <lineage>
        <taxon>Bacteria</taxon>
        <taxon>Bacillati</taxon>
        <taxon>Bacillota</taxon>
        <taxon>Bacilli</taxon>
        <taxon>Lactobacillales</taxon>
        <taxon>Lactobacillaceae</taxon>
        <taxon>Bombilactobacillus</taxon>
    </lineage>
</organism>
<evidence type="ECO:0000256" key="4">
    <source>
        <dbReference type="ARBA" id="ARBA00022679"/>
    </source>
</evidence>
<proteinExistence type="predicted"/>
<dbReference type="RefSeq" id="WP_232354671.1">
    <property type="nucleotide sequence ID" value="NZ_JAMBKR010000007.1"/>
</dbReference>
<evidence type="ECO:0000259" key="6">
    <source>
        <dbReference type="PROSITE" id="PS51096"/>
    </source>
</evidence>
<evidence type="ECO:0000256" key="1">
    <source>
        <dbReference type="ARBA" id="ARBA00001113"/>
    </source>
</evidence>
<dbReference type="AlphaFoldDB" id="A0A0F4LQ87"/>
<evidence type="ECO:0000256" key="3">
    <source>
        <dbReference type="ARBA" id="ARBA00012095"/>
    </source>
</evidence>
<dbReference type="PROSITE" id="PS51096">
    <property type="entry name" value="PTS_EIIA_TYPE_4"/>
    <property type="match status" value="1"/>
</dbReference>
<dbReference type="EC" id="2.7.1.121" evidence="3"/>
<reference evidence="7 8" key="1">
    <citation type="submission" date="2015-01" db="EMBL/GenBank/DDBJ databases">
        <title>Comparative genomics of the lactic acid bacteria isolated from the honey bee gut.</title>
        <authorList>
            <person name="Ellegaard K.M."/>
            <person name="Tamarit D."/>
            <person name="Javelind E."/>
            <person name="Olofsson T."/>
            <person name="Andersson S.G."/>
            <person name="Vasquez A."/>
        </authorList>
    </citation>
    <scope>NUCLEOTIDE SEQUENCE [LARGE SCALE GENOMIC DNA]</scope>
    <source>
        <strain evidence="7 8">Bin4</strain>
    </source>
</reference>
<dbReference type="InterPro" id="IPR039643">
    <property type="entry name" value="DhaM"/>
</dbReference>
<dbReference type="Gene3D" id="3.40.50.510">
    <property type="entry name" value="Phosphotransferase system, mannose-type IIA component"/>
    <property type="match status" value="1"/>
</dbReference>
<sequence>MTDIGIVLVSHSQKITDGLKELINQMAKSSRVTIVSAGGTSDGRLGTSVTKISSAIETMANKSAVLIFNDIGSSIMSSEMARDMLDDDLKAKTQIVTAPLVEGAFAAAVKASTDCSLPEILEEVESAKAQN</sequence>
<accession>A0A0F4LQ87</accession>
<dbReference type="HOGENOM" id="CLU_045361_2_1_9"/>
<evidence type="ECO:0000256" key="5">
    <source>
        <dbReference type="ARBA" id="ARBA00046577"/>
    </source>
</evidence>
<dbReference type="SUPFAM" id="SSF53062">
    <property type="entry name" value="PTS system fructose IIA component-like"/>
    <property type="match status" value="1"/>
</dbReference>
<dbReference type="InterPro" id="IPR036662">
    <property type="entry name" value="PTS_EIIA_man-typ_sf"/>
</dbReference>
<evidence type="ECO:0000313" key="7">
    <source>
        <dbReference type="EMBL" id="KJY60434.1"/>
    </source>
</evidence>
<gene>
    <name evidence="7" type="ORF">JG30_15570</name>
</gene>
<evidence type="ECO:0000256" key="2">
    <source>
        <dbReference type="ARBA" id="ARBA00002788"/>
    </source>
</evidence>
<name>A0A0F4LQ87_9LACO</name>
<dbReference type="GO" id="GO:0016020">
    <property type="term" value="C:membrane"/>
    <property type="evidence" value="ECO:0007669"/>
    <property type="project" value="InterPro"/>
</dbReference>
<dbReference type="PANTHER" id="PTHR38594:SF1">
    <property type="entry name" value="PEP-DEPENDENT DIHYDROXYACETONE KINASE, PHOSPHORYL DONOR SUBUNIT DHAM"/>
    <property type="match status" value="1"/>
</dbReference>
<dbReference type="GO" id="GO:0009401">
    <property type="term" value="P:phosphoenolpyruvate-dependent sugar phosphotransferase system"/>
    <property type="evidence" value="ECO:0007669"/>
    <property type="project" value="InterPro"/>
</dbReference>
<dbReference type="Pfam" id="PF03610">
    <property type="entry name" value="EIIA-man"/>
    <property type="match status" value="1"/>
</dbReference>
<dbReference type="InterPro" id="IPR012844">
    <property type="entry name" value="DhaM_N"/>
</dbReference>
<comment type="subunit">
    <text evidence="5">Homodimer. The dihydroxyacetone kinase complex is composed of a homodimer of DhaM, a homodimer of DhaK and the subunit DhaL.</text>
</comment>
<dbReference type="PATRIC" id="fig|1218492.5.peg.1613"/>
<comment type="catalytic activity">
    <reaction evidence="1">
        <text>dihydroxyacetone + phosphoenolpyruvate = dihydroxyacetone phosphate + pyruvate</text>
        <dbReference type="Rhea" id="RHEA:18381"/>
        <dbReference type="ChEBI" id="CHEBI:15361"/>
        <dbReference type="ChEBI" id="CHEBI:16016"/>
        <dbReference type="ChEBI" id="CHEBI:57642"/>
        <dbReference type="ChEBI" id="CHEBI:58702"/>
        <dbReference type="EC" id="2.7.1.121"/>
    </reaction>
</comment>
<keyword evidence="7" id="KW-0418">Kinase</keyword>
<protein>
    <recommendedName>
        <fullName evidence="3">phosphoenolpyruvate--glycerone phosphotransferase</fullName>
        <ecNumber evidence="3">2.7.1.121</ecNumber>
    </recommendedName>
</protein>
<dbReference type="PANTHER" id="PTHR38594">
    <property type="entry name" value="PEP-DEPENDENT DIHYDROXYACETONE KINASE, PHOSPHORYL DONOR SUBUNIT DHAM"/>
    <property type="match status" value="1"/>
</dbReference>
<evidence type="ECO:0000313" key="8">
    <source>
        <dbReference type="Proteomes" id="UP000033558"/>
    </source>
</evidence>
<dbReference type="EMBL" id="JXJQ01000011">
    <property type="protein sequence ID" value="KJY60434.1"/>
    <property type="molecule type" value="Genomic_DNA"/>
</dbReference>